<sequence length="130" mass="15020">MMIPAMRNAQATHVDFGFLRGIIRDNPNFMPSNIDMVLERKGSFLFGEWKRDGEDMKYGQKLLLKELACIHRVLVITGYVDTQAHIDLIQEVSPISGNLKTVGKSVADLIKYIQDWYNDAEEDFLQWEKQ</sequence>
<name>A0A6J7VKW2_9CAUD</name>
<gene>
    <name evidence="1" type="ORF">UFOVP146_9</name>
</gene>
<organism evidence="1">
    <name type="scientific">uncultured Caudovirales phage</name>
    <dbReference type="NCBI Taxonomy" id="2100421"/>
    <lineage>
        <taxon>Viruses</taxon>
        <taxon>Duplodnaviria</taxon>
        <taxon>Heunggongvirae</taxon>
        <taxon>Uroviricota</taxon>
        <taxon>Caudoviricetes</taxon>
        <taxon>Peduoviridae</taxon>
        <taxon>Maltschvirus</taxon>
        <taxon>Maltschvirus maltsch</taxon>
    </lineage>
</organism>
<proteinExistence type="predicted"/>
<dbReference type="EMBL" id="LR798192">
    <property type="protein sequence ID" value="CAB5079558.1"/>
    <property type="molecule type" value="Genomic_DNA"/>
</dbReference>
<reference evidence="1" key="1">
    <citation type="submission" date="2020-05" db="EMBL/GenBank/DDBJ databases">
        <authorList>
            <person name="Chiriac C."/>
            <person name="Salcher M."/>
            <person name="Ghai R."/>
            <person name="Kavagutti S V."/>
        </authorList>
    </citation>
    <scope>NUCLEOTIDE SEQUENCE</scope>
</reference>
<protein>
    <submittedName>
        <fullName evidence="1">Uncharacterized protein</fullName>
    </submittedName>
</protein>
<accession>A0A6J7VKW2</accession>
<evidence type="ECO:0000313" key="1">
    <source>
        <dbReference type="EMBL" id="CAB5079558.1"/>
    </source>
</evidence>